<evidence type="ECO:0000256" key="6">
    <source>
        <dbReference type="ARBA" id="ARBA00022692"/>
    </source>
</evidence>
<feature type="transmembrane region" description="Helical" evidence="15">
    <location>
        <begin position="21"/>
        <end position="41"/>
    </location>
</feature>
<keyword evidence="6 15" id="KW-0812">Transmembrane</keyword>
<dbReference type="GO" id="GO:0061630">
    <property type="term" value="F:ubiquitin protein ligase activity"/>
    <property type="evidence" value="ECO:0007669"/>
    <property type="project" value="UniProtKB-EC"/>
</dbReference>
<evidence type="ECO:0000256" key="4">
    <source>
        <dbReference type="ARBA" id="ARBA00012483"/>
    </source>
</evidence>
<dbReference type="SMART" id="SM00184">
    <property type="entry name" value="RING"/>
    <property type="match status" value="1"/>
</dbReference>
<comment type="pathway">
    <text evidence="3">Protein modification; protein ubiquitination.</text>
</comment>
<evidence type="ECO:0000256" key="13">
    <source>
        <dbReference type="ARBA" id="ARBA00024209"/>
    </source>
</evidence>
<evidence type="ECO:0000256" key="14">
    <source>
        <dbReference type="PROSITE-ProRule" id="PRU00175"/>
    </source>
</evidence>
<sequence length="165" mass="17923">MSTTVDDVAPPHTGKPPGGDAYIFVVAFFCIILLLITITYASNICKRPRSPPPPIISFGATSTTFDVADSHHLISFSRGLDDDVLVTFPTFLYSEVTIPHKGATDSCDTATDASTSGCSICLADYKSKDVVRLLPECGHLFHVKCIDTWLKAHPTCPMCRKELTD</sequence>
<evidence type="ECO:0000313" key="18">
    <source>
        <dbReference type="Proteomes" id="UP000235145"/>
    </source>
</evidence>
<evidence type="ECO:0000256" key="11">
    <source>
        <dbReference type="ARBA" id="ARBA00022989"/>
    </source>
</evidence>
<dbReference type="PROSITE" id="PS50089">
    <property type="entry name" value="ZF_RING_2"/>
    <property type="match status" value="1"/>
</dbReference>
<dbReference type="Gramene" id="rna-gnl|WGS:NBSK|LSAT_2X106180_mrna">
    <property type="protein sequence ID" value="cds-PLY82529.1"/>
    <property type="gene ID" value="gene-LSAT_2X106180"/>
</dbReference>
<dbReference type="GO" id="GO:0008270">
    <property type="term" value="F:zinc ion binding"/>
    <property type="evidence" value="ECO:0007669"/>
    <property type="project" value="UniProtKB-KW"/>
</dbReference>
<evidence type="ECO:0000256" key="8">
    <source>
        <dbReference type="ARBA" id="ARBA00022771"/>
    </source>
</evidence>
<evidence type="ECO:0000256" key="2">
    <source>
        <dbReference type="ARBA" id="ARBA00004167"/>
    </source>
</evidence>
<dbReference type="EMBL" id="NBSK02000002">
    <property type="protein sequence ID" value="KAJ0221005.1"/>
    <property type="molecule type" value="Genomic_DNA"/>
</dbReference>
<keyword evidence="18" id="KW-1185">Reference proteome</keyword>
<keyword evidence="8 14" id="KW-0863">Zinc-finger</keyword>
<dbReference type="FunFam" id="3.30.40.10:FF:000187">
    <property type="entry name" value="E3 ubiquitin-protein ligase ATL6"/>
    <property type="match status" value="1"/>
</dbReference>
<protein>
    <recommendedName>
        <fullName evidence="4">RING-type E3 ubiquitin transferase</fullName>
        <ecNumber evidence="4">2.3.2.27</ecNumber>
    </recommendedName>
</protein>
<keyword evidence="12 15" id="KW-0472">Membrane</keyword>
<proteinExistence type="inferred from homology"/>
<evidence type="ECO:0000256" key="9">
    <source>
        <dbReference type="ARBA" id="ARBA00022786"/>
    </source>
</evidence>
<dbReference type="Pfam" id="PF13639">
    <property type="entry name" value="zf-RING_2"/>
    <property type="match status" value="1"/>
</dbReference>
<dbReference type="Gene3D" id="3.30.40.10">
    <property type="entry name" value="Zinc/RING finger domain, C3HC4 (zinc finger)"/>
    <property type="match status" value="1"/>
</dbReference>
<gene>
    <name evidence="17" type="ORF">LSAT_V11C200089260</name>
</gene>
<comment type="caution">
    <text evidence="17">The sequence shown here is derived from an EMBL/GenBank/DDBJ whole genome shotgun (WGS) entry which is preliminary data.</text>
</comment>
<dbReference type="GO" id="GO:0016020">
    <property type="term" value="C:membrane"/>
    <property type="evidence" value="ECO:0007669"/>
    <property type="project" value="UniProtKB-SubCell"/>
</dbReference>
<keyword evidence="7" id="KW-0479">Metal-binding</keyword>
<dbReference type="InterPro" id="IPR013083">
    <property type="entry name" value="Znf_RING/FYVE/PHD"/>
</dbReference>
<accession>A0A9R1XN29</accession>
<organism evidence="17 18">
    <name type="scientific">Lactuca sativa</name>
    <name type="common">Garden lettuce</name>
    <dbReference type="NCBI Taxonomy" id="4236"/>
    <lineage>
        <taxon>Eukaryota</taxon>
        <taxon>Viridiplantae</taxon>
        <taxon>Streptophyta</taxon>
        <taxon>Embryophyta</taxon>
        <taxon>Tracheophyta</taxon>
        <taxon>Spermatophyta</taxon>
        <taxon>Magnoliopsida</taxon>
        <taxon>eudicotyledons</taxon>
        <taxon>Gunneridae</taxon>
        <taxon>Pentapetalae</taxon>
        <taxon>asterids</taxon>
        <taxon>campanulids</taxon>
        <taxon>Asterales</taxon>
        <taxon>Asteraceae</taxon>
        <taxon>Cichorioideae</taxon>
        <taxon>Cichorieae</taxon>
        <taxon>Lactucinae</taxon>
        <taxon>Lactuca</taxon>
    </lineage>
</organism>
<dbReference type="SUPFAM" id="SSF57850">
    <property type="entry name" value="RING/U-box"/>
    <property type="match status" value="1"/>
</dbReference>
<evidence type="ECO:0000256" key="3">
    <source>
        <dbReference type="ARBA" id="ARBA00004906"/>
    </source>
</evidence>
<evidence type="ECO:0000256" key="1">
    <source>
        <dbReference type="ARBA" id="ARBA00000900"/>
    </source>
</evidence>
<evidence type="ECO:0000256" key="7">
    <source>
        <dbReference type="ARBA" id="ARBA00022723"/>
    </source>
</evidence>
<dbReference type="AlphaFoldDB" id="A0A9R1XN29"/>
<evidence type="ECO:0000256" key="5">
    <source>
        <dbReference type="ARBA" id="ARBA00022679"/>
    </source>
</evidence>
<evidence type="ECO:0000256" key="10">
    <source>
        <dbReference type="ARBA" id="ARBA00022833"/>
    </source>
</evidence>
<dbReference type="CDD" id="cd16461">
    <property type="entry name" value="RING-H2_EL5-like"/>
    <property type="match status" value="1"/>
</dbReference>
<keyword evidence="9" id="KW-0833">Ubl conjugation pathway</keyword>
<dbReference type="InterPro" id="IPR001841">
    <property type="entry name" value="Znf_RING"/>
</dbReference>
<dbReference type="PANTHER" id="PTHR46719:SF16">
    <property type="entry name" value="ZINC FINGER, RING_FYVE_PHD-TYPE-RELATED"/>
    <property type="match status" value="1"/>
</dbReference>
<dbReference type="EC" id="2.3.2.27" evidence="4"/>
<dbReference type="Proteomes" id="UP000235145">
    <property type="component" value="Unassembled WGS sequence"/>
</dbReference>
<evidence type="ECO:0000259" key="16">
    <source>
        <dbReference type="PROSITE" id="PS50089"/>
    </source>
</evidence>
<comment type="subcellular location">
    <subcellularLocation>
        <location evidence="2">Membrane</location>
        <topology evidence="2">Single-pass membrane protein</topology>
    </subcellularLocation>
</comment>
<dbReference type="InterPro" id="IPR045899">
    <property type="entry name" value="ATL71-like"/>
</dbReference>
<comment type="similarity">
    <text evidence="13">Belongs to the RING-type zinc finger family. ATL subfamily.</text>
</comment>
<keyword evidence="5" id="KW-0808">Transferase</keyword>
<reference evidence="17 18" key="1">
    <citation type="journal article" date="2017" name="Nat. Commun.">
        <title>Genome assembly with in vitro proximity ligation data and whole-genome triplication in lettuce.</title>
        <authorList>
            <person name="Reyes-Chin-Wo S."/>
            <person name="Wang Z."/>
            <person name="Yang X."/>
            <person name="Kozik A."/>
            <person name="Arikit S."/>
            <person name="Song C."/>
            <person name="Xia L."/>
            <person name="Froenicke L."/>
            <person name="Lavelle D.O."/>
            <person name="Truco M.J."/>
            <person name="Xia R."/>
            <person name="Zhu S."/>
            <person name="Xu C."/>
            <person name="Xu H."/>
            <person name="Xu X."/>
            <person name="Cox K."/>
            <person name="Korf I."/>
            <person name="Meyers B.C."/>
            <person name="Michelmore R.W."/>
        </authorList>
    </citation>
    <scope>NUCLEOTIDE SEQUENCE [LARGE SCALE GENOMIC DNA]</scope>
    <source>
        <strain evidence="18">cv. Salinas</strain>
        <tissue evidence="17">Seedlings</tissue>
    </source>
</reference>
<evidence type="ECO:0000256" key="12">
    <source>
        <dbReference type="ARBA" id="ARBA00023136"/>
    </source>
</evidence>
<dbReference type="OrthoDB" id="8062037at2759"/>
<keyword evidence="11 15" id="KW-1133">Transmembrane helix</keyword>
<keyword evidence="10" id="KW-0862">Zinc</keyword>
<feature type="domain" description="RING-type" evidence="16">
    <location>
        <begin position="118"/>
        <end position="160"/>
    </location>
</feature>
<evidence type="ECO:0000313" key="17">
    <source>
        <dbReference type="EMBL" id="KAJ0221005.1"/>
    </source>
</evidence>
<name>A0A9R1XN29_LACSA</name>
<evidence type="ECO:0000256" key="15">
    <source>
        <dbReference type="SAM" id="Phobius"/>
    </source>
</evidence>
<dbReference type="PANTHER" id="PTHR46719">
    <property type="entry name" value="TRANSCRIPTION FACTOR C2H2 FAMILY-RELATED"/>
    <property type="match status" value="1"/>
</dbReference>
<comment type="catalytic activity">
    <reaction evidence="1">
        <text>S-ubiquitinyl-[E2 ubiquitin-conjugating enzyme]-L-cysteine + [acceptor protein]-L-lysine = [E2 ubiquitin-conjugating enzyme]-L-cysteine + N(6)-ubiquitinyl-[acceptor protein]-L-lysine.</text>
        <dbReference type="EC" id="2.3.2.27"/>
    </reaction>
</comment>